<protein>
    <recommendedName>
        <fullName evidence="4">tRNA pseudouridine synthase D</fullName>
        <ecNumber evidence="4">5.4.99.27</ecNumber>
    </recommendedName>
    <alternativeName>
        <fullName evidence="4">tRNA pseudouridine(13) synthase</fullName>
    </alternativeName>
    <alternativeName>
        <fullName evidence="4">tRNA pseudouridylate synthase D</fullName>
    </alternativeName>
    <alternativeName>
        <fullName evidence="4">tRNA-uridine isomerase D</fullName>
    </alternativeName>
</protein>
<dbReference type="NCBIfam" id="TIGR00094">
    <property type="entry name" value="tRNA_TruD_broad"/>
    <property type="match status" value="1"/>
</dbReference>
<name>A0A650EKX5_9HELI</name>
<dbReference type="Pfam" id="PF01142">
    <property type="entry name" value="TruD"/>
    <property type="match status" value="2"/>
</dbReference>
<dbReference type="EMBL" id="MN577567">
    <property type="protein sequence ID" value="QGT50092.1"/>
    <property type="molecule type" value="Genomic_DNA"/>
</dbReference>
<comment type="catalytic activity">
    <reaction evidence="4">
        <text>uridine(13) in tRNA = pseudouridine(13) in tRNA</text>
        <dbReference type="Rhea" id="RHEA:42540"/>
        <dbReference type="Rhea" id="RHEA-COMP:10105"/>
        <dbReference type="Rhea" id="RHEA-COMP:10106"/>
        <dbReference type="ChEBI" id="CHEBI:65314"/>
        <dbReference type="ChEBI" id="CHEBI:65315"/>
        <dbReference type="EC" id="5.4.99.27"/>
    </reaction>
</comment>
<reference evidence="6" key="1">
    <citation type="journal article" date="2020" name="J. ISSAAS">
        <title>Lactobacilli and other gastrointestinal microbiota of Peromyscus leucopus, reservoir host for agents of Lyme disease and other zoonoses in North America.</title>
        <authorList>
            <person name="Milovic A."/>
            <person name="Bassam K."/>
            <person name="Shao H."/>
            <person name="Chatzistamou I."/>
            <person name="Tufts D.M."/>
            <person name="Diuk-Wasser M."/>
            <person name="Barbour A.G."/>
        </authorList>
    </citation>
    <scope>NUCLEOTIDE SEQUENCE</scope>
    <source>
        <strain evidence="6">LL4</strain>
    </source>
</reference>
<dbReference type="PROSITE" id="PS01268">
    <property type="entry name" value="UPF0024"/>
    <property type="match status" value="1"/>
</dbReference>
<evidence type="ECO:0000313" key="6">
    <source>
        <dbReference type="EMBL" id="QGT50092.1"/>
    </source>
</evidence>
<comment type="similarity">
    <text evidence="1 4">Belongs to the pseudouridine synthase TruD family.</text>
</comment>
<dbReference type="PROSITE" id="PS50984">
    <property type="entry name" value="TRUD"/>
    <property type="match status" value="1"/>
</dbReference>
<evidence type="ECO:0000259" key="5">
    <source>
        <dbReference type="PROSITE" id="PS50984"/>
    </source>
</evidence>
<evidence type="ECO:0000256" key="4">
    <source>
        <dbReference type="HAMAP-Rule" id="MF_01082"/>
    </source>
</evidence>
<dbReference type="InterPro" id="IPR050170">
    <property type="entry name" value="TruD_pseudoU_synthase"/>
</dbReference>
<dbReference type="InterPro" id="IPR020119">
    <property type="entry name" value="PsdUridine_synth_TruD_CS"/>
</dbReference>
<dbReference type="InterPro" id="IPR020103">
    <property type="entry name" value="PsdUridine_synth_cat_dom_sf"/>
</dbReference>
<dbReference type="GO" id="GO:0005829">
    <property type="term" value="C:cytosol"/>
    <property type="evidence" value="ECO:0007669"/>
    <property type="project" value="TreeGrafter"/>
</dbReference>
<dbReference type="NCBIfam" id="NF002154">
    <property type="entry name" value="PRK00984.1-3"/>
    <property type="match status" value="1"/>
</dbReference>
<dbReference type="PANTHER" id="PTHR47811">
    <property type="entry name" value="TRNA PSEUDOURIDINE SYNTHASE D"/>
    <property type="match status" value="1"/>
</dbReference>
<keyword evidence="2 4" id="KW-0819">tRNA processing</keyword>
<evidence type="ECO:0000256" key="1">
    <source>
        <dbReference type="ARBA" id="ARBA00007953"/>
    </source>
</evidence>
<proteinExistence type="inferred from homology"/>
<evidence type="ECO:0000256" key="3">
    <source>
        <dbReference type="ARBA" id="ARBA00023235"/>
    </source>
</evidence>
<feature type="domain" description="TRUD" evidence="5">
    <location>
        <begin position="157"/>
        <end position="295"/>
    </location>
</feature>
<comment type="function">
    <text evidence="4">Responsible for synthesis of pseudouridine from uracil-13 in transfer RNAs.</text>
</comment>
<dbReference type="GO" id="GO:0031119">
    <property type="term" value="P:tRNA pseudouridine synthesis"/>
    <property type="evidence" value="ECO:0007669"/>
    <property type="project" value="UniProtKB-UniRule"/>
</dbReference>
<evidence type="ECO:0000256" key="2">
    <source>
        <dbReference type="ARBA" id="ARBA00022694"/>
    </source>
</evidence>
<dbReference type="PANTHER" id="PTHR47811:SF1">
    <property type="entry name" value="TRNA PSEUDOURIDINE SYNTHASE D"/>
    <property type="match status" value="1"/>
</dbReference>
<dbReference type="Gene3D" id="3.30.2350.20">
    <property type="entry name" value="TruD, catalytic domain"/>
    <property type="match status" value="1"/>
</dbReference>
<sequence>MSQNRIYPFTHTPISCYFNPSMRDFVVKEIPLYEFSGKGEHLIVFVRKKGLSTFELLKILSRTLGCKERDIGYAGLKDKAATTYQYISIHQSLESKLQSALDNLESLQIKILNCTRHDNKLKIGHLKGNAFFVRLKKVLPVQQAQLQSTLQILSTHGFPNFFGAQRFGKDGNNHHIGKDIHLHKEHLRNKKLSSFLISSYQSYLFNQWLNTRITLTKILNAFSPKEVLQSLKHSDLSPLDALPLTLEMIKSLQSQPSIFKILQGDLMCHYPFGKTFEAKELETESLRFKDRLIAPTGAICGQKLTPSSSLAYTLEEPFLDSIKANGSRRYAWVWAENIESQYIKQNAHFELSFTLPKGSYATIFLEALLGHCLQDTSQD</sequence>
<dbReference type="InterPro" id="IPR042214">
    <property type="entry name" value="TruD_catalytic"/>
</dbReference>
<organism evidence="6">
    <name type="scientific">uncultured Helicobacter sp</name>
    <dbReference type="NCBI Taxonomy" id="175537"/>
    <lineage>
        <taxon>Bacteria</taxon>
        <taxon>Pseudomonadati</taxon>
        <taxon>Campylobacterota</taxon>
        <taxon>Epsilonproteobacteria</taxon>
        <taxon>Campylobacterales</taxon>
        <taxon>Helicobacteraceae</taxon>
        <taxon>Helicobacter</taxon>
        <taxon>environmental samples</taxon>
    </lineage>
</organism>
<gene>
    <name evidence="4 6" type="primary">truD</name>
    <name evidence="6" type="ORF">Helico4rc_2120</name>
</gene>
<keyword evidence="3 4" id="KW-0413">Isomerase</keyword>
<dbReference type="InterPro" id="IPR001656">
    <property type="entry name" value="PsdUridine_synth_TruD"/>
</dbReference>
<dbReference type="EC" id="5.4.99.27" evidence="4"/>
<feature type="active site" description="Nucleophile" evidence="4">
    <location>
        <position position="78"/>
    </location>
</feature>
<dbReference type="SUPFAM" id="SSF55120">
    <property type="entry name" value="Pseudouridine synthase"/>
    <property type="match status" value="1"/>
</dbReference>
<dbReference type="GO" id="GO:0003723">
    <property type="term" value="F:RNA binding"/>
    <property type="evidence" value="ECO:0007669"/>
    <property type="project" value="InterPro"/>
</dbReference>
<dbReference type="AlphaFoldDB" id="A0A650EKX5"/>
<dbReference type="InterPro" id="IPR011760">
    <property type="entry name" value="PsdUridine_synth_TruD_insert"/>
</dbReference>
<accession>A0A650EKX5</accession>
<dbReference type="GO" id="GO:0160150">
    <property type="term" value="F:tRNA pseudouridine(13) synthase activity"/>
    <property type="evidence" value="ECO:0007669"/>
    <property type="project" value="UniProtKB-EC"/>
</dbReference>
<dbReference type="CDD" id="cd02575">
    <property type="entry name" value="PseudoU_synth_EcTruD"/>
    <property type="match status" value="1"/>
</dbReference>
<dbReference type="HAMAP" id="MF_01082">
    <property type="entry name" value="TruD"/>
    <property type="match status" value="1"/>
</dbReference>